<dbReference type="GO" id="GO:0016175">
    <property type="term" value="F:superoxide-generating NAD(P)H oxidase activity"/>
    <property type="evidence" value="ECO:0007669"/>
    <property type="project" value="TreeGrafter"/>
</dbReference>
<evidence type="ECO:0000256" key="3">
    <source>
        <dbReference type="ARBA" id="ARBA00022982"/>
    </source>
</evidence>
<dbReference type="PANTHER" id="PTHR11972:SF39">
    <property type="entry name" value="FAD-BINDING FR-TYPE DOMAIN-CONTAINING PROTEIN"/>
    <property type="match status" value="1"/>
</dbReference>
<feature type="domain" description="FAD-binding FR-type" evidence="9">
    <location>
        <begin position="243"/>
        <end position="368"/>
    </location>
</feature>
<dbReference type="AlphaFoldDB" id="A0AA39X6I2"/>
<evidence type="ECO:0000256" key="5">
    <source>
        <dbReference type="ARBA" id="ARBA00023002"/>
    </source>
</evidence>
<evidence type="ECO:0000256" key="8">
    <source>
        <dbReference type="SAM" id="Phobius"/>
    </source>
</evidence>
<feature type="transmembrane region" description="Helical" evidence="8">
    <location>
        <begin position="19"/>
        <end position="38"/>
    </location>
</feature>
<dbReference type="FunFam" id="3.40.50.80:FF:000029">
    <property type="entry name" value="NADPH oxidase A"/>
    <property type="match status" value="1"/>
</dbReference>
<dbReference type="Gene3D" id="3.40.50.80">
    <property type="entry name" value="Nucleotide-binding domain of ferredoxin-NADP reductase (FNR) module"/>
    <property type="match status" value="1"/>
</dbReference>
<organism evidence="10 11">
    <name type="scientific">Immersiella caudata</name>
    <dbReference type="NCBI Taxonomy" id="314043"/>
    <lineage>
        <taxon>Eukaryota</taxon>
        <taxon>Fungi</taxon>
        <taxon>Dikarya</taxon>
        <taxon>Ascomycota</taxon>
        <taxon>Pezizomycotina</taxon>
        <taxon>Sordariomycetes</taxon>
        <taxon>Sordariomycetidae</taxon>
        <taxon>Sordariales</taxon>
        <taxon>Lasiosphaeriaceae</taxon>
        <taxon>Immersiella</taxon>
    </lineage>
</organism>
<dbReference type="Gene3D" id="2.40.30.10">
    <property type="entry name" value="Translation factors"/>
    <property type="match status" value="1"/>
</dbReference>
<dbReference type="GO" id="GO:0042554">
    <property type="term" value="P:superoxide anion generation"/>
    <property type="evidence" value="ECO:0007669"/>
    <property type="project" value="TreeGrafter"/>
</dbReference>
<dbReference type="EMBL" id="JAULSU010000002">
    <property type="protein sequence ID" value="KAK0627867.1"/>
    <property type="molecule type" value="Genomic_DNA"/>
</dbReference>
<evidence type="ECO:0000313" key="10">
    <source>
        <dbReference type="EMBL" id="KAK0627867.1"/>
    </source>
</evidence>
<dbReference type="InterPro" id="IPR039261">
    <property type="entry name" value="FNR_nucleotide-bd"/>
</dbReference>
<dbReference type="SFLD" id="SFLDS00052">
    <property type="entry name" value="Ferric_Reductase_Domain"/>
    <property type="match status" value="1"/>
</dbReference>
<accession>A0AA39X6I2</accession>
<dbReference type="InterPro" id="IPR013112">
    <property type="entry name" value="FAD-bd_8"/>
</dbReference>
<comment type="subcellular location">
    <subcellularLocation>
        <location evidence="1">Membrane</location>
        <topology evidence="1">Multi-pass membrane protein</topology>
    </subcellularLocation>
</comment>
<evidence type="ECO:0000256" key="6">
    <source>
        <dbReference type="ARBA" id="ARBA00023065"/>
    </source>
</evidence>
<evidence type="ECO:0000256" key="2">
    <source>
        <dbReference type="ARBA" id="ARBA00022692"/>
    </source>
</evidence>
<keyword evidence="2 8" id="KW-0812">Transmembrane</keyword>
<keyword evidence="4 8" id="KW-1133">Transmembrane helix</keyword>
<evidence type="ECO:0000256" key="1">
    <source>
        <dbReference type="ARBA" id="ARBA00004141"/>
    </source>
</evidence>
<name>A0AA39X6I2_9PEZI</name>
<dbReference type="SFLD" id="SFLDG01169">
    <property type="entry name" value="NADPH_oxidase_subgroup_(NOX)"/>
    <property type="match status" value="1"/>
</dbReference>
<feature type="transmembrane region" description="Helical" evidence="8">
    <location>
        <begin position="174"/>
        <end position="192"/>
    </location>
</feature>
<dbReference type="GO" id="GO:0006952">
    <property type="term" value="P:defense response"/>
    <property type="evidence" value="ECO:0007669"/>
    <property type="project" value="TreeGrafter"/>
</dbReference>
<dbReference type="InterPro" id="IPR017927">
    <property type="entry name" value="FAD-bd_FR_type"/>
</dbReference>
<dbReference type="PROSITE" id="PS51384">
    <property type="entry name" value="FAD_FR"/>
    <property type="match status" value="1"/>
</dbReference>
<dbReference type="GO" id="GO:0006811">
    <property type="term" value="P:monoatomic ion transport"/>
    <property type="evidence" value="ECO:0007669"/>
    <property type="project" value="UniProtKB-KW"/>
</dbReference>
<feature type="transmembrane region" description="Helical" evidence="8">
    <location>
        <begin position="141"/>
        <end position="162"/>
    </location>
</feature>
<feature type="transmembrane region" description="Helical" evidence="8">
    <location>
        <begin position="58"/>
        <end position="82"/>
    </location>
</feature>
<keyword evidence="5" id="KW-0560">Oxidoreductase</keyword>
<dbReference type="FunFam" id="2.40.30.10:FF:000091">
    <property type="entry name" value="NADPH oxidase (NoxA), putative"/>
    <property type="match status" value="1"/>
</dbReference>
<reference evidence="10" key="1">
    <citation type="submission" date="2023-06" db="EMBL/GenBank/DDBJ databases">
        <title>Genome-scale phylogeny and comparative genomics of the fungal order Sordariales.</title>
        <authorList>
            <consortium name="Lawrence Berkeley National Laboratory"/>
            <person name="Hensen N."/>
            <person name="Bonometti L."/>
            <person name="Westerberg I."/>
            <person name="Brannstrom I.O."/>
            <person name="Guillou S."/>
            <person name="Cros-Aarteil S."/>
            <person name="Calhoun S."/>
            <person name="Haridas S."/>
            <person name="Kuo A."/>
            <person name="Mondo S."/>
            <person name="Pangilinan J."/>
            <person name="Riley R."/>
            <person name="Labutti K."/>
            <person name="Andreopoulos B."/>
            <person name="Lipzen A."/>
            <person name="Chen C."/>
            <person name="Yanf M."/>
            <person name="Daum C."/>
            <person name="Ng V."/>
            <person name="Clum A."/>
            <person name="Steindorff A."/>
            <person name="Ohm R."/>
            <person name="Martin F."/>
            <person name="Silar P."/>
            <person name="Natvig D."/>
            <person name="Lalanne C."/>
            <person name="Gautier V."/>
            <person name="Ament-Velasquez S.L."/>
            <person name="Kruys A."/>
            <person name="Hutchinson M.I."/>
            <person name="Powell A.J."/>
            <person name="Barry K."/>
            <person name="Miller A.N."/>
            <person name="Grigoriev I.V."/>
            <person name="Debuchy R."/>
            <person name="Gladieux P."/>
            <person name="Thoren M.H."/>
            <person name="Johannesson H."/>
        </authorList>
    </citation>
    <scope>NUCLEOTIDE SEQUENCE</scope>
    <source>
        <strain evidence="10">CBS 606.72</strain>
    </source>
</reference>
<keyword evidence="7 8" id="KW-0472">Membrane</keyword>
<dbReference type="SUPFAM" id="SSF52343">
    <property type="entry name" value="Ferredoxin reductase-like, C-terminal NADP-linked domain"/>
    <property type="match status" value="1"/>
</dbReference>
<dbReference type="InterPro" id="IPR013130">
    <property type="entry name" value="Fe3_Rdtase_TM_dom"/>
</dbReference>
<dbReference type="CDD" id="cd06186">
    <property type="entry name" value="NOX_Duox_like_FAD_NADP"/>
    <property type="match status" value="1"/>
</dbReference>
<keyword evidence="11" id="KW-1185">Reference proteome</keyword>
<comment type="caution">
    <text evidence="10">The sequence shown here is derived from an EMBL/GenBank/DDBJ whole genome shotgun (WGS) entry which is preliminary data.</text>
</comment>
<dbReference type="SUPFAM" id="SSF63380">
    <property type="entry name" value="Riboflavin synthase domain-like"/>
    <property type="match status" value="1"/>
</dbReference>
<evidence type="ECO:0000256" key="7">
    <source>
        <dbReference type="ARBA" id="ARBA00023136"/>
    </source>
</evidence>
<dbReference type="InterPro" id="IPR050369">
    <property type="entry name" value="RBOH/FRE"/>
</dbReference>
<evidence type="ECO:0000256" key="4">
    <source>
        <dbReference type="ARBA" id="ARBA00022989"/>
    </source>
</evidence>
<keyword evidence="6" id="KW-0406">Ion transport</keyword>
<dbReference type="PANTHER" id="PTHR11972">
    <property type="entry name" value="NADPH OXIDASE"/>
    <property type="match status" value="1"/>
</dbReference>
<dbReference type="Pfam" id="PF08022">
    <property type="entry name" value="FAD_binding_8"/>
    <property type="match status" value="1"/>
</dbReference>
<dbReference type="Pfam" id="PF01794">
    <property type="entry name" value="Ferric_reduct"/>
    <property type="match status" value="1"/>
</dbReference>
<dbReference type="Proteomes" id="UP001175000">
    <property type="component" value="Unassembled WGS sequence"/>
</dbReference>
<dbReference type="InterPro" id="IPR013121">
    <property type="entry name" value="Fe_red_NAD-bd_6"/>
</dbReference>
<feature type="transmembrane region" description="Helical" evidence="8">
    <location>
        <begin position="103"/>
        <end position="121"/>
    </location>
</feature>
<dbReference type="InterPro" id="IPR017938">
    <property type="entry name" value="Riboflavin_synthase-like_b-brl"/>
</dbReference>
<dbReference type="GO" id="GO:0043020">
    <property type="term" value="C:NADPH oxidase complex"/>
    <property type="evidence" value="ECO:0007669"/>
    <property type="project" value="TreeGrafter"/>
</dbReference>
<protein>
    <submittedName>
        <fullName evidence="10">FAD-binding domain-containing protein</fullName>
    </submittedName>
</protein>
<proteinExistence type="predicted"/>
<evidence type="ECO:0000259" key="9">
    <source>
        <dbReference type="PROSITE" id="PS51384"/>
    </source>
</evidence>
<gene>
    <name evidence="10" type="ORF">B0T14DRAFT_535547</name>
</gene>
<sequence length="557" mass="63885">MAALPLFTLLRKQCSPSKLFFHTLFWGSHWAIFAYGWWKQANDPSLAGLNTLTYSVWISRGAGLVLSVDGMLILLPVCRTIMRFFRPKARFLPLDENLWMHRQLAYATLLFTIIHTAGHYVNFYNVEKTQIRPVTALQIHYLQPGGITGHVMLLCMLLMYTTAHHRIRQQSFEAFWYTHHLFIPFFLALYTHTIGCFVRSTPEAYSPFEGEKYWKFCVGYLGWRWELWTGGFYLVERLYREIRAIRETRITRVIRHPFNVVEIQFSKPSFRYKAGQWLFLQVPSISKYQWHPFTITSCPYDPYVSVHVRQVGDFTKDLGDALGAGAAQAKLYDGEGLDPMGMYEVALQNGQSMPSLRIDGPYGAPAEDVFDNEIAVLIGTGIGVTPWASILKNIWHLRNTLGSRASRLRRVEFIWVCKDTTSFEWFQTLLSSLEEQSSGSSSVSDFLRIHTYLTQKLDLNTSQNIILNSVGADADPLTNLKAGTNFGRPNFAKIFESMRDDIMRGTYMESGRYLEAELITTVGVYFCGPSAAARDVKAAAKSASVREVRFRFWKEHF</sequence>
<keyword evidence="3" id="KW-0249">Electron transport</keyword>
<dbReference type="Pfam" id="PF08030">
    <property type="entry name" value="NAD_binding_6"/>
    <property type="match status" value="1"/>
</dbReference>
<dbReference type="SFLD" id="SFLDG01168">
    <property type="entry name" value="Ferric_reductase_subgroup_(FRE"/>
    <property type="match status" value="1"/>
</dbReference>
<evidence type="ECO:0000313" key="11">
    <source>
        <dbReference type="Proteomes" id="UP001175000"/>
    </source>
</evidence>
<keyword evidence="6" id="KW-0813">Transport</keyword>